<sequence length="149" mass="16733">MNLIKKTKMASMVVTNIFSNLLQLQNPKVSTISRHRLLNVTRSLSTFLARSPQILSATSTDLNRSLHISLELRLCTRFLKTTKVLVSSSPFLEINFQSGLTMVLKVDTGKKGKQKKIENSSKVSKVTTTISLSKALPVHTFANWLWFVL</sequence>
<comment type="caution">
    <text evidence="1">The sequence shown here is derived from an EMBL/GenBank/DDBJ whole genome shotgun (WGS) entry which is preliminary data.</text>
</comment>
<accession>A0AAP0PNS2</accession>
<proteinExistence type="predicted"/>
<gene>
    <name evidence="1" type="ORF">Scep_007372</name>
</gene>
<dbReference type="AlphaFoldDB" id="A0AAP0PNS2"/>
<name>A0AAP0PNS2_9MAGN</name>
<dbReference type="Proteomes" id="UP001419268">
    <property type="component" value="Unassembled WGS sequence"/>
</dbReference>
<evidence type="ECO:0000313" key="2">
    <source>
        <dbReference type="Proteomes" id="UP001419268"/>
    </source>
</evidence>
<dbReference type="EMBL" id="JBBNAG010000003">
    <property type="protein sequence ID" value="KAK9148615.1"/>
    <property type="molecule type" value="Genomic_DNA"/>
</dbReference>
<protein>
    <submittedName>
        <fullName evidence="1">Uncharacterized protein</fullName>
    </submittedName>
</protein>
<evidence type="ECO:0000313" key="1">
    <source>
        <dbReference type="EMBL" id="KAK9148615.1"/>
    </source>
</evidence>
<organism evidence="1 2">
    <name type="scientific">Stephania cephalantha</name>
    <dbReference type="NCBI Taxonomy" id="152367"/>
    <lineage>
        <taxon>Eukaryota</taxon>
        <taxon>Viridiplantae</taxon>
        <taxon>Streptophyta</taxon>
        <taxon>Embryophyta</taxon>
        <taxon>Tracheophyta</taxon>
        <taxon>Spermatophyta</taxon>
        <taxon>Magnoliopsida</taxon>
        <taxon>Ranunculales</taxon>
        <taxon>Menispermaceae</taxon>
        <taxon>Menispermoideae</taxon>
        <taxon>Cissampelideae</taxon>
        <taxon>Stephania</taxon>
    </lineage>
</organism>
<reference evidence="1 2" key="1">
    <citation type="submission" date="2024-01" db="EMBL/GenBank/DDBJ databases">
        <title>Genome assemblies of Stephania.</title>
        <authorList>
            <person name="Yang L."/>
        </authorList>
    </citation>
    <scope>NUCLEOTIDE SEQUENCE [LARGE SCALE GENOMIC DNA]</scope>
    <source>
        <strain evidence="1">JXDWG</strain>
        <tissue evidence="1">Leaf</tissue>
    </source>
</reference>
<keyword evidence="2" id="KW-1185">Reference proteome</keyword>